<proteinExistence type="predicted"/>
<keyword evidence="2" id="KW-1185">Reference proteome</keyword>
<dbReference type="InterPro" id="IPR010272">
    <property type="entry name" value="T6SS_TssF"/>
</dbReference>
<dbReference type="RefSeq" id="WP_345192655.1">
    <property type="nucleotide sequence ID" value="NZ_BAABFL010000004.1"/>
</dbReference>
<organism evidence="1 2">
    <name type="scientific">Kistimonas scapharcae</name>
    <dbReference type="NCBI Taxonomy" id="1036133"/>
    <lineage>
        <taxon>Bacteria</taxon>
        <taxon>Pseudomonadati</taxon>
        <taxon>Pseudomonadota</taxon>
        <taxon>Gammaproteobacteria</taxon>
        <taxon>Oceanospirillales</taxon>
        <taxon>Endozoicomonadaceae</taxon>
        <taxon>Kistimonas</taxon>
    </lineage>
</organism>
<evidence type="ECO:0000313" key="2">
    <source>
        <dbReference type="Proteomes" id="UP001500604"/>
    </source>
</evidence>
<sequence length="593" mass="68119">MANHNFWQAQSDDHNLRNYIEQEVNALHRELAQFEQRHPDIAKKLQLLGGRPKDPDMTLMLEGIALLMARLQQRLDSNYDAIAEQLLNIMAQEVTAPLPAAAIIELLQLKNRTHVNLDADSQFIVNSEHEGQQDFRTPFNVSIPPWQVDSANLSRGPFPLPTTMTEGARIGLQIVCSTELAGLAIPAIEQQQLDFYINPQAPLSNLLFDLMASPASQILIGDGGTYSVVDCKQLLLPAFSDQRRLLNRDERLFPALQLLREFFAYPDFFRFLRLPLHSVSERLASSQLVIWLLFEDCPEPLLKRVTEDHIKLRCLPIVNLYEQLMEPINMNDEHVQYPLKNNPRYPNSRVYQVQSVEDVTDPSKIHALTPISDCARGDQYSELYWNFLRRSSDDSLIFMDTRPFRASQHGRIISSRCLCYDMSTHELPPYTPIKPLFDCLPGSTAQVLVRSWSVRGLEDRRPGWLLLGSLLLNPRNLFCGDNIEERLSNIMALFFRQDSGLDSAIINAIKSIVCEQEVCPVSHNTHRHMVSLGCRFEIRLKTPTFDNLPTLLFLRFIEQLLAYWRPFGNHSHFIAGLHNERGWRWDFGRRVDA</sequence>
<name>A0ABP8UWR2_9GAMM</name>
<comment type="caution">
    <text evidence="1">The sequence shown here is derived from an EMBL/GenBank/DDBJ whole genome shotgun (WGS) entry which is preliminary data.</text>
</comment>
<evidence type="ECO:0008006" key="3">
    <source>
        <dbReference type="Google" id="ProtNLM"/>
    </source>
</evidence>
<dbReference type="PANTHER" id="PTHR35370">
    <property type="entry name" value="CYTOPLASMIC PROTEIN-RELATED-RELATED"/>
    <property type="match status" value="1"/>
</dbReference>
<reference evidence="2" key="1">
    <citation type="journal article" date="2019" name="Int. J. Syst. Evol. Microbiol.">
        <title>The Global Catalogue of Microorganisms (GCM) 10K type strain sequencing project: providing services to taxonomists for standard genome sequencing and annotation.</title>
        <authorList>
            <consortium name="The Broad Institute Genomics Platform"/>
            <consortium name="The Broad Institute Genome Sequencing Center for Infectious Disease"/>
            <person name="Wu L."/>
            <person name="Ma J."/>
        </authorList>
    </citation>
    <scope>NUCLEOTIDE SEQUENCE [LARGE SCALE GENOMIC DNA]</scope>
    <source>
        <strain evidence="2">JCM 17805</strain>
    </source>
</reference>
<dbReference type="Pfam" id="PF05947">
    <property type="entry name" value="T6SS_TssF"/>
    <property type="match status" value="1"/>
</dbReference>
<accession>A0ABP8UWR2</accession>
<dbReference type="EMBL" id="BAABFL010000004">
    <property type="protein sequence ID" value="GAA4647794.1"/>
    <property type="molecule type" value="Genomic_DNA"/>
</dbReference>
<dbReference type="PANTHER" id="PTHR35370:SF1">
    <property type="entry name" value="TYPE VI SECRETION SYSTEM COMPONENT TSSF1"/>
    <property type="match status" value="1"/>
</dbReference>
<gene>
    <name evidence="1" type="ORF">GCM10023116_00560</name>
</gene>
<dbReference type="Proteomes" id="UP001500604">
    <property type="component" value="Unassembled WGS sequence"/>
</dbReference>
<protein>
    <recommendedName>
        <fullName evidence="3">Type VI secretion system protein ImpG</fullName>
    </recommendedName>
</protein>
<evidence type="ECO:0000313" key="1">
    <source>
        <dbReference type="EMBL" id="GAA4647794.1"/>
    </source>
</evidence>